<dbReference type="HOGENOM" id="CLU_1194468_0_0_0"/>
<reference evidence="1 2" key="2">
    <citation type="journal article" date="2011" name="Stand. Genomic Sci.">
        <title>Complete genome sequence of Truepera radiovictrix type strain (RQ-24).</title>
        <authorList>
            <person name="Ivanova N."/>
            <person name="Rohde C."/>
            <person name="Munk C."/>
            <person name="Nolan M."/>
            <person name="Lucas S."/>
            <person name="Del Rio T.G."/>
            <person name="Tice H."/>
            <person name="Deshpande S."/>
            <person name="Cheng J.F."/>
            <person name="Tapia R."/>
            <person name="Han C."/>
            <person name="Goodwin L."/>
            <person name="Pitluck S."/>
            <person name="Liolios K."/>
            <person name="Mavromatis K."/>
            <person name="Mikhailova N."/>
            <person name="Pati A."/>
            <person name="Chen A."/>
            <person name="Palaniappan K."/>
            <person name="Land M."/>
            <person name="Hauser L."/>
            <person name="Chang Y.J."/>
            <person name="Jeffries C.D."/>
            <person name="Brambilla E."/>
            <person name="Rohde M."/>
            <person name="Goker M."/>
            <person name="Tindall B.J."/>
            <person name="Woyke T."/>
            <person name="Bristow J."/>
            <person name="Eisen J.A."/>
            <person name="Markowitz V."/>
            <person name="Hugenholtz P."/>
            <person name="Kyrpides N.C."/>
            <person name="Klenk H.P."/>
            <person name="Lapidus A."/>
        </authorList>
    </citation>
    <scope>NUCLEOTIDE SEQUENCE [LARGE SCALE GENOMIC DNA]</scope>
    <source>
        <strain evidence="2">DSM 17093 / CIP 108686 / LMG 22925 / RQ-24</strain>
    </source>
</reference>
<dbReference type="Proteomes" id="UP000000379">
    <property type="component" value="Chromosome"/>
</dbReference>
<accession>D7CRP2</accession>
<gene>
    <name evidence="1" type="ordered locus">Trad_0394</name>
</gene>
<dbReference type="AlphaFoldDB" id="D7CRP2"/>
<organism evidence="1 2">
    <name type="scientific">Truepera radiovictrix (strain DSM 17093 / CIP 108686 / LMG 22925 / RQ-24)</name>
    <dbReference type="NCBI Taxonomy" id="649638"/>
    <lineage>
        <taxon>Bacteria</taxon>
        <taxon>Thermotogati</taxon>
        <taxon>Deinococcota</taxon>
        <taxon>Deinococci</taxon>
        <taxon>Trueperales</taxon>
        <taxon>Trueperaceae</taxon>
        <taxon>Truepera</taxon>
    </lineage>
</organism>
<sequence length="232" mass="26143">MDLRNLIVNKVDNANSLLSQHPIAKGLVEGGVSLIPFLGTAITGTLNTRAALLFERNTTLLTNELKTQVHRLSENKIDREFLDSDEFTFLILDVLAKNAYTYEEVKTQLFAQILINSTLKGTSSTPYKEGFVRIVSDLSAQHIQIFTAVFRKAQTFTGQHQINNEDYVKAQEIAGEAELTQSRTIAYCEELIRYGLLSDWSVGRWEYQRGLYSVTDYGAEFASFLMSHVSES</sequence>
<name>D7CRP2_TRURR</name>
<dbReference type="EMBL" id="CP002049">
    <property type="protein sequence ID" value="ADI13532.1"/>
    <property type="molecule type" value="Genomic_DNA"/>
</dbReference>
<reference evidence="2" key="1">
    <citation type="submission" date="2010-05" db="EMBL/GenBank/DDBJ databases">
        <title>The complete genome of Truepera radiovictris DSM 17093.</title>
        <authorList>
            <consortium name="US DOE Joint Genome Institute (JGI-PGF)"/>
            <person name="Lucas S."/>
            <person name="Copeland A."/>
            <person name="Lapidus A."/>
            <person name="Glavina del Rio T."/>
            <person name="Dalin E."/>
            <person name="Tice H."/>
            <person name="Bruce D."/>
            <person name="Goodwin L."/>
            <person name="Pitluck S."/>
            <person name="Kyrpides N."/>
            <person name="Mavromatis K."/>
            <person name="Ovchinnikova G."/>
            <person name="Munk A.C."/>
            <person name="Detter J.C."/>
            <person name="Han C."/>
            <person name="Tapia R."/>
            <person name="Land M."/>
            <person name="Hauser L."/>
            <person name="Markowitz V."/>
            <person name="Cheng J.-F."/>
            <person name="Hugenholtz P."/>
            <person name="Woyke T."/>
            <person name="Wu D."/>
            <person name="Tindall B."/>
            <person name="Pomrenke H.G."/>
            <person name="Brambilla E."/>
            <person name="Klenk H.-P."/>
            <person name="Eisen J.A."/>
        </authorList>
    </citation>
    <scope>NUCLEOTIDE SEQUENCE [LARGE SCALE GENOMIC DNA]</scope>
    <source>
        <strain evidence="2">DSM 17093 / CIP 108686 / LMG 22925 / RQ-24</strain>
    </source>
</reference>
<dbReference type="STRING" id="649638.Trad_0394"/>
<evidence type="ECO:0000313" key="2">
    <source>
        <dbReference type="Proteomes" id="UP000000379"/>
    </source>
</evidence>
<protein>
    <submittedName>
        <fullName evidence="1">Uncharacterized protein</fullName>
    </submittedName>
</protein>
<evidence type="ECO:0000313" key="1">
    <source>
        <dbReference type="EMBL" id="ADI13532.1"/>
    </source>
</evidence>
<dbReference type="KEGG" id="tra:Trad_0394"/>
<keyword evidence="2" id="KW-1185">Reference proteome</keyword>
<proteinExistence type="predicted"/>